<evidence type="ECO:0000256" key="2">
    <source>
        <dbReference type="ARBA" id="ARBA00023306"/>
    </source>
</evidence>
<accession>A0A367KR96</accession>
<dbReference type="OrthoDB" id="1923159at2759"/>
<keyword evidence="4" id="KW-1185">Reference proteome</keyword>
<reference evidence="3 4" key="1">
    <citation type="journal article" date="2018" name="G3 (Bethesda)">
        <title>Phylogenetic and Phylogenomic Definition of Rhizopus Species.</title>
        <authorList>
            <person name="Gryganskyi A.P."/>
            <person name="Golan J."/>
            <person name="Dolatabadi S."/>
            <person name="Mondo S."/>
            <person name="Robb S."/>
            <person name="Idnurm A."/>
            <person name="Muszewska A."/>
            <person name="Steczkiewicz K."/>
            <person name="Masonjones S."/>
            <person name="Liao H.L."/>
            <person name="Gajdeczka M.T."/>
            <person name="Anike F."/>
            <person name="Vuek A."/>
            <person name="Anishchenko I.M."/>
            <person name="Voigt K."/>
            <person name="de Hoog G.S."/>
            <person name="Smith M.E."/>
            <person name="Heitman J."/>
            <person name="Vilgalys R."/>
            <person name="Stajich J.E."/>
        </authorList>
    </citation>
    <scope>NUCLEOTIDE SEQUENCE [LARGE SCALE GENOMIC DNA]</scope>
    <source>
        <strain evidence="3 4">LSU 92-RS-03</strain>
    </source>
</reference>
<comment type="similarity">
    <text evidence="1">Belongs to the SAPS family.</text>
</comment>
<dbReference type="GO" id="GO:0019888">
    <property type="term" value="F:protein phosphatase regulator activity"/>
    <property type="evidence" value="ECO:0007669"/>
    <property type="project" value="TreeGrafter"/>
</dbReference>
<name>A0A367KR96_RHIST</name>
<protein>
    <submittedName>
        <fullName evidence="3">Uncharacterized protein</fullName>
    </submittedName>
</protein>
<proteinExistence type="inferred from homology"/>
<dbReference type="PANTHER" id="PTHR12634:SF8">
    <property type="entry name" value="FIERY MOUNTAIN, ISOFORM D"/>
    <property type="match status" value="1"/>
</dbReference>
<evidence type="ECO:0000256" key="1">
    <source>
        <dbReference type="ARBA" id="ARBA00006180"/>
    </source>
</evidence>
<dbReference type="GO" id="GO:0019903">
    <property type="term" value="F:protein phosphatase binding"/>
    <property type="evidence" value="ECO:0007669"/>
    <property type="project" value="InterPro"/>
</dbReference>
<dbReference type="EMBL" id="PJQM01000697">
    <property type="protein sequence ID" value="RCI04382.1"/>
    <property type="molecule type" value="Genomic_DNA"/>
</dbReference>
<dbReference type="AlphaFoldDB" id="A0A367KR96"/>
<dbReference type="InterPro" id="IPR007587">
    <property type="entry name" value="SAPS"/>
</dbReference>
<comment type="caution">
    <text evidence="3">The sequence shown here is derived from an EMBL/GenBank/DDBJ whole genome shotgun (WGS) entry which is preliminary data.</text>
</comment>
<feature type="non-terminal residue" evidence="3">
    <location>
        <position position="1"/>
    </location>
</feature>
<evidence type="ECO:0000313" key="3">
    <source>
        <dbReference type="EMBL" id="RCI04382.1"/>
    </source>
</evidence>
<gene>
    <name evidence="3" type="ORF">CU098_003318</name>
</gene>
<sequence length="538" mass="61873">MMDILMTHITRLDVVQEHDSVDLTSCTLEEKFKYATHTRDAEDLDALKRSYHAMEFLSGTSANHLWIQNSKFYTIVNHLFNIFSPNSHGNFNHFYRIFQHFTRRYPCDMLDYVISANNAFILFDFMLPYLTESAVADSILGLIFVHDINPETKEKREKCHDRLHELKLLEWIIQVIQMSDSPNYVEAAQEFLLRMIEESSQVENSDILFKSLDEEMIKVLIHQICNNLPSKKRKRTIQIVKSLVKSGMLNSRASSTPVQGPLYLVSDKSQKLLANYLSDISSLIMKDRGQTTNTKEYPLTTSDIDLIEIIYQILFNINEKSQMLASIHTEFWDVLVHSFFEKSSSSIYHTLFYRMFSLLLSIHDDTIVIAIVEKSCLIQRLIQEYEDKTKRTDTRGFALLILNHFRLMSDSQQSQAITETIKKNTEFQAFLPTLRNQTLIQLEPMSAWKLEACSRPPAHLGPSPPIHVTHSSPYATSMPLITNLSESDQGGIDLGSEFAYSLGFTGPIESDPLPEIEHEEIEPSGIFFESLTSENNDE</sequence>
<keyword evidence="2" id="KW-0131">Cell cycle</keyword>
<organism evidence="3 4">
    <name type="scientific">Rhizopus stolonifer</name>
    <name type="common">Rhizopus nigricans</name>
    <dbReference type="NCBI Taxonomy" id="4846"/>
    <lineage>
        <taxon>Eukaryota</taxon>
        <taxon>Fungi</taxon>
        <taxon>Fungi incertae sedis</taxon>
        <taxon>Mucoromycota</taxon>
        <taxon>Mucoromycotina</taxon>
        <taxon>Mucoromycetes</taxon>
        <taxon>Mucorales</taxon>
        <taxon>Mucorineae</taxon>
        <taxon>Rhizopodaceae</taxon>
        <taxon>Rhizopus</taxon>
    </lineage>
</organism>
<dbReference type="PANTHER" id="PTHR12634">
    <property type="entry name" value="SIT4 YEAST -ASSOCIATING PROTEIN-RELATED"/>
    <property type="match status" value="1"/>
</dbReference>
<dbReference type="Proteomes" id="UP000253551">
    <property type="component" value="Unassembled WGS sequence"/>
</dbReference>
<evidence type="ECO:0000313" key="4">
    <source>
        <dbReference type="Proteomes" id="UP000253551"/>
    </source>
</evidence>
<dbReference type="STRING" id="4846.A0A367KR96"/>